<dbReference type="STRING" id="52442.SAMN05421880_10556"/>
<dbReference type="Proteomes" id="UP000199561">
    <property type="component" value="Unassembled WGS sequence"/>
</dbReference>
<dbReference type="RefSeq" id="WP_090666690.1">
    <property type="nucleotide sequence ID" value="NZ_FOUF01000005.1"/>
</dbReference>
<organism evidence="1 2">
    <name type="scientific">Nitrosomonas nitrosa</name>
    <dbReference type="NCBI Taxonomy" id="52442"/>
    <lineage>
        <taxon>Bacteria</taxon>
        <taxon>Pseudomonadati</taxon>
        <taxon>Pseudomonadota</taxon>
        <taxon>Betaproteobacteria</taxon>
        <taxon>Nitrosomonadales</taxon>
        <taxon>Nitrosomonadaceae</taxon>
        <taxon>Nitrosomonas</taxon>
    </lineage>
</organism>
<protein>
    <submittedName>
        <fullName evidence="1">Uncharacterized protein</fullName>
    </submittedName>
</protein>
<proteinExistence type="predicted"/>
<dbReference type="Pfam" id="PF07040">
    <property type="entry name" value="DUF1326"/>
    <property type="match status" value="1"/>
</dbReference>
<sequence>MNKTTNWQLQGSYFEACNCATSCPCIWLQPPSEGNCKLLVAWHIESGHYDGQSLDGLNVALACYSPGTMIEGNWQAALYVDERADDAQFEAIMQIFSGQQGGHPALLMSLVSEVLGAKKVKIDYQIQDNRRQLIIPGIAQAEIEGIKGIKGGDATIDNPPLCVVTSHPAVVARSSNYQYQDYDKVWKFTERNGFYSPFTYQP</sequence>
<name>A0A1I4MQW9_9PROT</name>
<evidence type="ECO:0000313" key="1">
    <source>
        <dbReference type="EMBL" id="SFM05674.1"/>
    </source>
</evidence>
<keyword evidence="2" id="KW-1185">Reference proteome</keyword>
<dbReference type="InterPro" id="IPR009758">
    <property type="entry name" value="DUF1326"/>
</dbReference>
<gene>
    <name evidence="1" type="ORF">SAMN05421880_10556</name>
</gene>
<reference evidence="1 2" key="1">
    <citation type="submission" date="2016-10" db="EMBL/GenBank/DDBJ databases">
        <authorList>
            <person name="de Groot N.N."/>
        </authorList>
    </citation>
    <scope>NUCLEOTIDE SEQUENCE [LARGE SCALE GENOMIC DNA]</scope>
    <source>
        <strain evidence="1 2">Nm146</strain>
    </source>
</reference>
<evidence type="ECO:0000313" key="2">
    <source>
        <dbReference type="Proteomes" id="UP000199561"/>
    </source>
</evidence>
<accession>A0A1I4MQW9</accession>
<dbReference type="AlphaFoldDB" id="A0A1I4MQW9"/>
<dbReference type="EMBL" id="FOUF01000005">
    <property type="protein sequence ID" value="SFM05674.1"/>
    <property type="molecule type" value="Genomic_DNA"/>
</dbReference>